<gene>
    <name evidence="2" type="ORF">AC812_03675</name>
</gene>
<feature type="domain" description="CinA C-terminal" evidence="1">
    <location>
        <begin position="3"/>
        <end position="161"/>
    </location>
</feature>
<dbReference type="STRING" id="360411.AC812_03675"/>
<comment type="caution">
    <text evidence="2">The sequence shown here is derived from an EMBL/GenBank/DDBJ whole genome shotgun (WGS) entry which is preliminary data.</text>
</comment>
<organism evidence="2 3">
    <name type="scientific">Bellilinea caldifistulae</name>
    <dbReference type="NCBI Taxonomy" id="360411"/>
    <lineage>
        <taxon>Bacteria</taxon>
        <taxon>Bacillati</taxon>
        <taxon>Chloroflexota</taxon>
        <taxon>Anaerolineae</taxon>
        <taxon>Anaerolineales</taxon>
        <taxon>Anaerolineaceae</taxon>
        <taxon>Bellilinea</taxon>
    </lineage>
</organism>
<reference evidence="2 3" key="1">
    <citation type="submission" date="2015-07" db="EMBL/GenBank/DDBJ databases">
        <title>Draft genome of Bellilinea caldifistulae DSM 17877.</title>
        <authorList>
            <person name="Hemp J."/>
            <person name="Ward L.M."/>
            <person name="Pace L.A."/>
            <person name="Fischer W.W."/>
        </authorList>
    </citation>
    <scope>NUCLEOTIDE SEQUENCE [LARGE SCALE GENOMIC DNA]</scope>
    <source>
        <strain evidence="2 3">GOMI-1</strain>
    </source>
</reference>
<proteinExistence type="predicted"/>
<evidence type="ECO:0000313" key="2">
    <source>
        <dbReference type="EMBL" id="KPL77090.1"/>
    </source>
</evidence>
<dbReference type="Proteomes" id="UP000050514">
    <property type="component" value="Unassembled WGS sequence"/>
</dbReference>
<protein>
    <recommendedName>
        <fullName evidence="1">CinA C-terminal domain-containing protein</fullName>
    </recommendedName>
</protein>
<dbReference type="PATRIC" id="fig|360411.5.peg.3261"/>
<accession>A0A0N8GN47</accession>
<dbReference type="RefSeq" id="WP_061914421.1">
    <property type="nucleotide sequence ID" value="NZ_DF967971.1"/>
</dbReference>
<dbReference type="Gene3D" id="3.90.950.20">
    <property type="entry name" value="CinA-like"/>
    <property type="match status" value="1"/>
</dbReference>
<evidence type="ECO:0000259" key="1">
    <source>
        <dbReference type="Pfam" id="PF02464"/>
    </source>
</evidence>
<dbReference type="OrthoDB" id="9801454at2"/>
<name>A0A0N8GN47_9CHLR</name>
<dbReference type="Pfam" id="PF02464">
    <property type="entry name" value="CinA"/>
    <property type="match status" value="1"/>
</dbReference>
<dbReference type="SUPFAM" id="SSF142433">
    <property type="entry name" value="CinA-like"/>
    <property type="match status" value="1"/>
</dbReference>
<dbReference type="NCBIfam" id="TIGR00199">
    <property type="entry name" value="PncC_domain"/>
    <property type="match status" value="1"/>
</dbReference>
<evidence type="ECO:0000313" key="3">
    <source>
        <dbReference type="Proteomes" id="UP000050514"/>
    </source>
</evidence>
<dbReference type="EMBL" id="LGHJ01000010">
    <property type="protein sequence ID" value="KPL77090.1"/>
    <property type="molecule type" value="Genomic_DNA"/>
</dbReference>
<dbReference type="InterPro" id="IPR008136">
    <property type="entry name" value="CinA_C"/>
</dbReference>
<dbReference type="AlphaFoldDB" id="A0A0N8GN47"/>
<dbReference type="InterPro" id="IPR036653">
    <property type="entry name" value="CinA-like_C"/>
</dbReference>
<sequence length="174" mass="18363">MEEPLESQIGKLLLARRLKLVVAESCTGGLLGHLITNVPGCSEYFLGGITAYSYEAKQLLLGVQPETLTRYGAVSRNTVLEMAQGVRRAFAAQVAEESLVGVAISGIAGPGGAQPGKPVGLVWIGLSAAEGGWAADFYGRGSREENKAFSARCAMQALKAYLEGTLFVEKQGEK</sequence>
<keyword evidence="3" id="KW-1185">Reference proteome</keyword>